<sequence length="90" mass="10907">MELLVDMQIWFRNDYDKEHVSVHDNTFMSNHSSYAYPNKSQKYVWTIMREEVFKHRNWLDKDKVDDAVRFSDQICAAVDLCSRLDDCPEW</sequence>
<evidence type="ECO:0000313" key="2">
    <source>
        <dbReference type="Proteomes" id="UP000481861"/>
    </source>
</evidence>
<evidence type="ECO:0000313" key="1">
    <source>
        <dbReference type="EMBL" id="KAF2870736.1"/>
    </source>
</evidence>
<dbReference type="EMBL" id="JAADJZ010000013">
    <property type="protein sequence ID" value="KAF2870736.1"/>
    <property type="molecule type" value="Genomic_DNA"/>
</dbReference>
<protein>
    <submittedName>
        <fullName evidence="1">Uncharacterized protein</fullName>
    </submittedName>
</protein>
<keyword evidence="2" id="KW-1185">Reference proteome</keyword>
<dbReference type="Proteomes" id="UP000481861">
    <property type="component" value="Unassembled WGS sequence"/>
</dbReference>
<name>A0A7C8M7E6_9PLEO</name>
<reference evidence="1 2" key="1">
    <citation type="submission" date="2020-01" db="EMBL/GenBank/DDBJ databases">
        <authorList>
            <consortium name="DOE Joint Genome Institute"/>
            <person name="Haridas S."/>
            <person name="Albert R."/>
            <person name="Binder M."/>
            <person name="Bloem J."/>
            <person name="Labutti K."/>
            <person name="Salamov A."/>
            <person name="Andreopoulos B."/>
            <person name="Baker S.E."/>
            <person name="Barry K."/>
            <person name="Bills G."/>
            <person name="Bluhm B.H."/>
            <person name="Cannon C."/>
            <person name="Castanera R."/>
            <person name="Culley D.E."/>
            <person name="Daum C."/>
            <person name="Ezra D."/>
            <person name="Gonzalez J.B."/>
            <person name="Henrissat B."/>
            <person name="Kuo A."/>
            <person name="Liang C."/>
            <person name="Lipzen A."/>
            <person name="Lutzoni F."/>
            <person name="Magnuson J."/>
            <person name="Mondo S."/>
            <person name="Nolan M."/>
            <person name="Ohm R."/>
            <person name="Pangilinan J."/>
            <person name="Park H.-J.H."/>
            <person name="Ramirez L."/>
            <person name="Alfaro M."/>
            <person name="Sun H."/>
            <person name="Tritt A."/>
            <person name="Yoshinaga Y."/>
            <person name="Zwiers L.-H.L."/>
            <person name="Turgeon B.G."/>
            <person name="Goodwin S.B."/>
            <person name="Spatafora J.W."/>
            <person name="Crous P.W."/>
            <person name="Grigoriev I.V."/>
        </authorList>
    </citation>
    <scope>NUCLEOTIDE SEQUENCE [LARGE SCALE GENOMIC DNA]</scope>
    <source>
        <strain evidence="1 2">CBS 611.86</strain>
    </source>
</reference>
<gene>
    <name evidence="1" type="ORF">BDV95DRAFT_607872</name>
</gene>
<proteinExistence type="predicted"/>
<organism evidence="1 2">
    <name type="scientific">Massariosphaeria phaeospora</name>
    <dbReference type="NCBI Taxonomy" id="100035"/>
    <lineage>
        <taxon>Eukaryota</taxon>
        <taxon>Fungi</taxon>
        <taxon>Dikarya</taxon>
        <taxon>Ascomycota</taxon>
        <taxon>Pezizomycotina</taxon>
        <taxon>Dothideomycetes</taxon>
        <taxon>Pleosporomycetidae</taxon>
        <taxon>Pleosporales</taxon>
        <taxon>Pleosporales incertae sedis</taxon>
        <taxon>Massariosphaeria</taxon>
    </lineage>
</organism>
<comment type="caution">
    <text evidence="1">The sequence shown here is derived from an EMBL/GenBank/DDBJ whole genome shotgun (WGS) entry which is preliminary data.</text>
</comment>
<accession>A0A7C8M7E6</accession>
<dbReference type="AlphaFoldDB" id="A0A7C8M7E6"/>